<accession>A0A9X2PBU9</accession>
<dbReference type="GO" id="GO:0005886">
    <property type="term" value="C:plasma membrane"/>
    <property type="evidence" value="ECO:0007669"/>
    <property type="project" value="UniProtKB-SubCell"/>
</dbReference>
<proteinExistence type="predicted"/>
<evidence type="ECO:0000313" key="7">
    <source>
        <dbReference type="EMBL" id="MCS0495912.1"/>
    </source>
</evidence>
<keyword evidence="3 6" id="KW-0812">Transmembrane</keyword>
<feature type="transmembrane region" description="Helical" evidence="6">
    <location>
        <begin position="167"/>
        <end position="188"/>
    </location>
</feature>
<evidence type="ECO:0000313" key="8">
    <source>
        <dbReference type="Proteomes" id="UP001151088"/>
    </source>
</evidence>
<dbReference type="EMBL" id="JANTHZ010000005">
    <property type="protein sequence ID" value="MCS0495912.1"/>
    <property type="molecule type" value="Genomic_DNA"/>
</dbReference>
<comment type="subcellular location">
    <subcellularLocation>
        <location evidence="1">Cell membrane</location>
        <topology evidence="1">Multi-pass membrane protein</topology>
    </subcellularLocation>
</comment>
<dbReference type="Pfam" id="PF02690">
    <property type="entry name" value="Na_Pi_cotrans"/>
    <property type="match status" value="1"/>
</dbReference>
<evidence type="ECO:0000256" key="4">
    <source>
        <dbReference type="ARBA" id="ARBA00022989"/>
    </source>
</evidence>
<feature type="transmembrane region" description="Helical" evidence="6">
    <location>
        <begin position="67"/>
        <end position="91"/>
    </location>
</feature>
<dbReference type="PANTHER" id="PTHR10010:SF46">
    <property type="entry name" value="SODIUM-DEPENDENT PHOSPHATE TRANSPORT PROTEIN 2B"/>
    <property type="match status" value="1"/>
</dbReference>
<organism evidence="7 8">
    <name type="scientific">Ancylobacter mangrovi</name>
    <dbReference type="NCBI Taxonomy" id="2972472"/>
    <lineage>
        <taxon>Bacteria</taxon>
        <taxon>Pseudomonadati</taxon>
        <taxon>Pseudomonadota</taxon>
        <taxon>Alphaproteobacteria</taxon>
        <taxon>Hyphomicrobiales</taxon>
        <taxon>Xanthobacteraceae</taxon>
        <taxon>Ancylobacter</taxon>
    </lineage>
</organism>
<evidence type="ECO:0000256" key="3">
    <source>
        <dbReference type="ARBA" id="ARBA00022692"/>
    </source>
</evidence>
<dbReference type="RefSeq" id="WP_258733081.1">
    <property type="nucleotide sequence ID" value="NZ_JANTHZ010000005.1"/>
</dbReference>
<protein>
    <submittedName>
        <fullName evidence="7">Na+/Picotransporter</fullName>
    </submittedName>
</protein>
<comment type="caution">
    <text evidence="7">The sequence shown here is derived from an EMBL/GenBank/DDBJ whole genome shotgun (WGS) entry which is preliminary data.</text>
</comment>
<feature type="transmembrane region" description="Helical" evidence="6">
    <location>
        <begin position="39"/>
        <end position="60"/>
    </location>
</feature>
<dbReference type="GO" id="GO:0005436">
    <property type="term" value="F:sodium:phosphate symporter activity"/>
    <property type="evidence" value="ECO:0007669"/>
    <property type="project" value="InterPro"/>
</dbReference>
<evidence type="ECO:0000256" key="5">
    <source>
        <dbReference type="ARBA" id="ARBA00023136"/>
    </source>
</evidence>
<feature type="transmembrane region" description="Helical" evidence="6">
    <location>
        <begin position="97"/>
        <end position="123"/>
    </location>
</feature>
<keyword evidence="2" id="KW-1003">Cell membrane</keyword>
<evidence type="ECO:0000256" key="2">
    <source>
        <dbReference type="ARBA" id="ARBA00022475"/>
    </source>
</evidence>
<keyword evidence="4 6" id="KW-1133">Transmembrane helix</keyword>
<keyword evidence="5 6" id="KW-0472">Membrane</keyword>
<name>A0A9X2PBU9_9HYPH</name>
<dbReference type="AlphaFoldDB" id="A0A9X2PBU9"/>
<feature type="transmembrane region" description="Helical" evidence="6">
    <location>
        <begin position="284"/>
        <end position="305"/>
    </location>
</feature>
<evidence type="ECO:0000256" key="1">
    <source>
        <dbReference type="ARBA" id="ARBA00004651"/>
    </source>
</evidence>
<feature type="transmembrane region" description="Helical" evidence="6">
    <location>
        <begin position="135"/>
        <end position="152"/>
    </location>
</feature>
<feature type="transmembrane region" description="Helical" evidence="6">
    <location>
        <begin position="239"/>
        <end position="264"/>
    </location>
</feature>
<dbReference type="PANTHER" id="PTHR10010">
    <property type="entry name" value="SOLUTE CARRIER FAMILY 34 SODIUM PHOSPHATE , MEMBER 2-RELATED"/>
    <property type="match status" value="1"/>
</dbReference>
<feature type="transmembrane region" description="Helical" evidence="6">
    <location>
        <begin position="195"/>
        <end position="219"/>
    </location>
</feature>
<keyword evidence="8" id="KW-1185">Reference proteome</keyword>
<dbReference type="Proteomes" id="UP001151088">
    <property type="component" value="Unassembled WGS sequence"/>
</dbReference>
<gene>
    <name evidence="7" type="ORF">NVS89_12455</name>
</gene>
<dbReference type="InterPro" id="IPR003841">
    <property type="entry name" value="Na/Pi_transpt"/>
</dbReference>
<sequence length="534" mass="55693">MSTIATIASLMSGLGLFFLGVRGLSSNLVPLVGRRARVAFAAALRGPVSCALSGIVAGLATQSSTAVSWIIISFVKGGVLGEGAALLAPTWANVGTALLPIIVAIDTSVAAGLVIGVVGFATYFKLARGDRLRRMLDAALGAGLLLFGMHLVSETVGPLREALMHDAWWAAALQSPLLLAGIGAAFALAAQSSSVAAAIAVAAVSSDLLDLAAALPLIIGANTASALNNALLIPGENRAGRIVFGLQVMQKLGGSLLLLALYLYGLAEPQQMGRLFGLMGESAAAQLAVLFVIAQAGGALITNLAEMPTRRLVARMASNPAETLGEPAFLMREALSDPGTALDLAMRELARLSARLPLMLDHVREEKVQETPPPAQLSVAGTRLASLVKSYLASLLDRELSARRVSRALLLDDAAGTAAALHEALAEFVEASAPARQLPAAGRLIEALHALLEAVADHAVSLGAEDPELVLTLLGHRDQLMDELRHRLSTQAGVPPQALDGLFRMTVLFERIVWLSRRLVNGFTQVHRAQTEGL</sequence>
<evidence type="ECO:0000256" key="6">
    <source>
        <dbReference type="SAM" id="Phobius"/>
    </source>
</evidence>
<dbReference type="GO" id="GO:0044341">
    <property type="term" value="P:sodium-dependent phosphate transport"/>
    <property type="evidence" value="ECO:0007669"/>
    <property type="project" value="InterPro"/>
</dbReference>
<reference evidence="7" key="1">
    <citation type="submission" date="2022-08" db="EMBL/GenBank/DDBJ databases">
        <authorList>
            <person name="Li F."/>
        </authorList>
    </citation>
    <scope>NUCLEOTIDE SEQUENCE</scope>
    <source>
        <strain evidence="7">MQZ15Z-1</strain>
    </source>
</reference>